<dbReference type="PANTHER" id="PTHR12137:SF54">
    <property type="entry name" value="CARBOHYDRATE SULFOTRANSFERASE"/>
    <property type="match status" value="1"/>
</dbReference>
<evidence type="ECO:0000256" key="9">
    <source>
        <dbReference type="RuleBase" id="RU364020"/>
    </source>
</evidence>
<dbReference type="Proteomes" id="UP000324222">
    <property type="component" value="Unassembled WGS sequence"/>
</dbReference>
<evidence type="ECO:0000256" key="8">
    <source>
        <dbReference type="ARBA" id="ARBA00023180"/>
    </source>
</evidence>
<dbReference type="Pfam" id="PF03567">
    <property type="entry name" value="Sulfotransfer_2"/>
    <property type="match status" value="1"/>
</dbReference>
<dbReference type="AlphaFoldDB" id="A0A5B7KB41"/>
<name>A0A5B7KB41_PORTR</name>
<keyword evidence="8 9" id="KW-0325">Glycoprotein</keyword>
<keyword evidence="3 9" id="KW-0808">Transferase</keyword>
<gene>
    <name evidence="10" type="primary">CHST11_0</name>
    <name evidence="10" type="ORF">E2C01_099572</name>
</gene>
<dbReference type="EMBL" id="VSRR010138558">
    <property type="protein sequence ID" value="MPD03914.1"/>
    <property type="molecule type" value="Genomic_DNA"/>
</dbReference>
<protein>
    <recommendedName>
        <fullName evidence="9">Carbohydrate sulfotransferase</fullName>
        <ecNumber evidence="9">2.8.2.-</ecNumber>
    </recommendedName>
</protein>
<comment type="similarity">
    <text evidence="2 9">Belongs to the sulfotransferase 2 family.</text>
</comment>
<keyword evidence="4" id="KW-0812">Transmembrane</keyword>
<evidence type="ECO:0000313" key="11">
    <source>
        <dbReference type="Proteomes" id="UP000324222"/>
    </source>
</evidence>
<proteinExistence type="inferred from homology"/>
<comment type="caution">
    <text evidence="10">The sequence shown here is derived from an EMBL/GenBank/DDBJ whole genome shotgun (WGS) entry which is preliminary data.</text>
</comment>
<sequence length="132" mass="16037">MPHSWPSLFRDNPNKKPDDNITFTEFIRFISEPGKVVPEQRDEHWLPMHELCHPCSVQYDFISKYENLQEDSDYLLNWMDATDPKYKFPRPSRAFHANRYDPKYFGKLSHEEIKAFYAKYMPDFLLFNYDFL</sequence>
<reference evidence="10 11" key="1">
    <citation type="submission" date="2019-05" db="EMBL/GenBank/DDBJ databases">
        <title>Another draft genome of Portunus trituberculatus and its Hox gene families provides insights of decapod evolution.</title>
        <authorList>
            <person name="Jeong J.-H."/>
            <person name="Song I."/>
            <person name="Kim S."/>
            <person name="Choi T."/>
            <person name="Kim D."/>
            <person name="Ryu S."/>
            <person name="Kim W."/>
        </authorList>
    </citation>
    <scope>NUCLEOTIDE SEQUENCE [LARGE SCALE GENOMIC DNA]</scope>
    <source>
        <tissue evidence="10">Muscle</tissue>
    </source>
</reference>
<dbReference type="InterPro" id="IPR018011">
    <property type="entry name" value="Carb_sulfotrans_8-10"/>
</dbReference>
<keyword evidence="9" id="KW-0119">Carbohydrate metabolism</keyword>
<evidence type="ECO:0000256" key="3">
    <source>
        <dbReference type="ARBA" id="ARBA00022679"/>
    </source>
</evidence>
<evidence type="ECO:0000256" key="6">
    <source>
        <dbReference type="ARBA" id="ARBA00023034"/>
    </source>
</evidence>
<evidence type="ECO:0000256" key="7">
    <source>
        <dbReference type="ARBA" id="ARBA00023136"/>
    </source>
</evidence>
<dbReference type="GO" id="GO:0000139">
    <property type="term" value="C:Golgi membrane"/>
    <property type="evidence" value="ECO:0007669"/>
    <property type="project" value="UniProtKB-SubCell"/>
</dbReference>
<keyword evidence="5" id="KW-1133">Transmembrane helix</keyword>
<comment type="subcellular location">
    <subcellularLocation>
        <location evidence="1 9">Golgi apparatus membrane</location>
        <topology evidence="1 9">Single-pass type II membrane protein</topology>
    </subcellularLocation>
</comment>
<evidence type="ECO:0000256" key="4">
    <source>
        <dbReference type="ARBA" id="ARBA00022692"/>
    </source>
</evidence>
<keyword evidence="11" id="KW-1185">Reference proteome</keyword>
<evidence type="ECO:0000256" key="1">
    <source>
        <dbReference type="ARBA" id="ARBA00004323"/>
    </source>
</evidence>
<keyword evidence="7" id="KW-0472">Membrane</keyword>
<keyword evidence="6 9" id="KW-0333">Golgi apparatus</keyword>
<dbReference type="InterPro" id="IPR005331">
    <property type="entry name" value="Sulfotransferase"/>
</dbReference>
<dbReference type="GO" id="GO:0016051">
    <property type="term" value="P:carbohydrate biosynthetic process"/>
    <property type="evidence" value="ECO:0007669"/>
    <property type="project" value="InterPro"/>
</dbReference>
<keyword evidence="9" id="KW-0735">Signal-anchor</keyword>
<organism evidence="10 11">
    <name type="scientific">Portunus trituberculatus</name>
    <name type="common">Swimming crab</name>
    <name type="synonym">Neptunus trituberculatus</name>
    <dbReference type="NCBI Taxonomy" id="210409"/>
    <lineage>
        <taxon>Eukaryota</taxon>
        <taxon>Metazoa</taxon>
        <taxon>Ecdysozoa</taxon>
        <taxon>Arthropoda</taxon>
        <taxon>Crustacea</taxon>
        <taxon>Multicrustacea</taxon>
        <taxon>Malacostraca</taxon>
        <taxon>Eumalacostraca</taxon>
        <taxon>Eucarida</taxon>
        <taxon>Decapoda</taxon>
        <taxon>Pleocyemata</taxon>
        <taxon>Brachyura</taxon>
        <taxon>Eubrachyura</taxon>
        <taxon>Portunoidea</taxon>
        <taxon>Portunidae</taxon>
        <taxon>Portuninae</taxon>
        <taxon>Portunus</taxon>
    </lineage>
</organism>
<dbReference type="PANTHER" id="PTHR12137">
    <property type="entry name" value="CARBOHYDRATE SULFOTRANSFERASE"/>
    <property type="match status" value="1"/>
</dbReference>
<evidence type="ECO:0000256" key="5">
    <source>
        <dbReference type="ARBA" id="ARBA00022989"/>
    </source>
</evidence>
<accession>A0A5B7KB41</accession>
<dbReference type="EC" id="2.8.2.-" evidence="9"/>
<dbReference type="GO" id="GO:0008146">
    <property type="term" value="F:sulfotransferase activity"/>
    <property type="evidence" value="ECO:0007669"/>
    <property type="project" value="InterPro"/>
</dbReference>
<dbReference type="OrthoDB" id="2019940at2759"/>
<evidence type="ECO:0000313" key="10">
    <source>
        <dbReference type="EMBL" id="MPD03914.1"/>
    </source>
</evidence>
<evidence type="ECO:0000256" key="2">
    <source>
        <dbReference type="ARBA" id="ARBA00006339"/>
    </source>
</evidence>